<keyword evidence="2" id="KW-1185">Reference proteome</keyword>
<organism evidence="1 2">
    <name type="scientific">Aspergillus brunneoviolaceus CBS 621.78</name>
    <dbReference type="NCBI Taxonomy" id="1450534"/>
    <lineage>
        <taxon>Eukaryota</taxon>
        <taxon>Fungi</taxon>
        <taxon>Dikarya</taxon>
        <taxon>Ascomycota</taxon>
        <taxon>Pezizomycotina</taxon>
        <taxon>Eurotiomycetes</taxon>
        <taxon>Eurotiomycetidae</taxon>
        <taxon>Eurotiales</taxon>
        <taxon>Aspergillaceae</taxon>
        <taxon>Aspergillus</taxon>
        <taxon>Aspergillus subgen. Circumdati</taxon>
    </lineage>
</organism>
<proteinExistence type="predicted"/>
<dbReference type="Proteomes" id="UP000249057">
    <property type="component" value="Unassembled WGS sequence"/>
</dbReference>
<gene>
    <name evidence="1" type="ORF">BO95DRAFT_118762</name>
</gene>
<protein>
    <submittedName>
        <fullName evidence="1">Uncharacterized protein</fullName>
    </submittedName>
</protein>
<reference evidence="1" key="1">
    <citation type="submission" date="2018-02" db="EMBL/GenBank/DDBJ databases">
        <title>The genomes of Aspergillus section Nigri reveals drivers in fungal speciation.</title>
        <authorList>
            <consortium name="DOE Joint Genome Institute"/>
            <person name="Vesth T.C."/>
            <person name="Nybo J."/>
            <person name="Theobald S."/>
            <person name="Brandl J."/>
            <person name="Frisvad J.C."/>
            <person name="Nielsen K.F."/>
            <person name="Lyhne E.K."/>
            <person name="Kogle M.E."/>
            <person name="Kuo A."/>
            <person name="Riley R."/>
            <person name="Clum A."/>
            <person name="Nolan M."/>
            <person name="Lipzen A."/>
            <person name="Salamov A."/>
            <person name="Henrissat B."/>
            <person name="Wiebenga A."/>
            <person name="De vries R.P."/>
            <person name="Grigoriev I.V."/>
            <person name="Mortensen U.H."/>
            <person name="Andersen M.R."/>
            <person name="Baker S.E."/>
        </authorList>
    </citation>
    <scope>NUCLEOTIDE SEQUENCE</scope>
    <source>
        <strain evidence="1">CBS 621.78</strain>
    </source>
</reference>
<sequence length="155" mass="16939">MHTHTHTSIFMHCAIAYQSHSHKTLAVHQLTITKTIARDYFTAAPGEGGRGILPLRRTITFRCWCCPRMEKHYPEPTAASQTRKNHVGFCSEDRPHLVLSPPPYIFGDLGEGRGSGADAAGAGGVGVGGLCWWGLCYNTPLDLIVLGQLGQWVKV</sequence>
<evidence type="ECO:0000313" key="2">
    <source>
        <dbReference type="Proteomes" id="UP000249057"/>
    </source>
</evidence>
<name>A0ACD1GNQ4_9EURO</name>
<evidence type="ECO:0000313" key="1">
    <source>
        <dbReference type="EMBL" id="RAH50999.1"/>
    </source>
</evidence>
<accession>A0ACD1GNQ4</accession>
<dbReference type="EMBL" id="KZ825312">
    <property type="protein sequence ID" value="RAH50999.1"/>
    <property type="molecule type" value="Genomic_DNA"/>
</dbReference>